<dbReference type="Proteomes" id="UP001239213">
    <property type="component" value="Unassembled WGS sequence"/>
</dbReference>
<protein>
    <submittedName>
        <fullName evidence="1">Uncharacterized protein</fullName>
    </submittedName>
</protein>
<proteinExistence type="predicted"/>
<dbReference type="AlphaFoldDB" id="A0AAI9Y771"/>
<dbReference type="EMBL" id="MPDP01000075">
    <property type="protein sequence ID" value="KAK1484801.1"/>
    <property type="molecule type" value="Genomic_DNA"/>
</dbReference>
<comment type="caution">
    <text evidence="1">The sequence shown here is derived from an EMBL/GenBank/DDBJ whole genome shotgun (WGS) entry which is preliminary data.</text>
</comment>
<dbReference type="Gene3D" id="3.90.640.10">
    <property type="entry name" value="Actin, Chain A, domain 4"/>
    <property type="match status" value="1"/>
</dbReference>
<evidence type="ECO:0000313" key="1">
    <source>
        <dbReference type="EMBL" id="KAK1484801.1"/>
    </source>
</evidence>
<keyword evidence="2" id="KW-1185">Reference proteome</keyword>
<evidence type="ECO:0000313" key="2">
    <source>
        <dbReference type="Proteomes" id="UP001239213"/>
    </source>
</evidence>
<gene>
    <name evidence="1" type="ORF">CCUS01_15453</name>
</gene>
<reference evidence="1" key="1">
    <citation type="submission" date="2016-11" db="EMBL/GenBank/DDBJ databases">
        <title>The genome sequence of Colletotrichum cuscutae.</title>
        <authorList>
            <person name="Baroncelli R."/>
        </authorList>
    </citation>
    <scope>NUCLEOTIDE SEQUENCE</scope>
    <source>
        <strain evidence="1">IMI 304802</strain>
    </source>
</reference>
<organism evidence="1 2">
    <name type="scientific">Colletotrichum cuscutae</name>
    <dbReference type="NCBI Taxonomy" id="1209917"/>
    <lineage>
        <taxon>Eukaryota</taxon>
        <taxon>Fungi</taxon>
        <taxon>Dikarya</taxon>
        <taxon>Ascomycota</taxon>
        <taxon>Pezizomycotina</taxon>
        <taxon>Sordariomycetes</taxon>
        <taxon>Hypocreomycetidae</taxon>
        <taxon>Glomerellales</taxon>
        <taxon>Glomerellaceae</taxon>
        <taxon>Colletotrichum</taxon>
        <taxon>Colletotrichum acutatum species complex</taxon>
    </lineage>
</organism>
<name>A0AAI9Y771_9PEZI</name>
<accession>A0AAI9Y771</accession>
<dbReference type="Gene3D" id="3.30.420.40">
    <property type="match status" value="2"/>
</dbReference>
<sequence length="629" mass="70964">MSRYEEINPEARATQDGSRYEKGAFNGYINTSEPGEVYTGDDLSPSTTQVSAKFFLGNGRGIDGENPLRAEAARNVNNPNFETRGEQGVEAILRAVFLRLEQECQKKVPLKIVDFGLSVPAHWTLEEHERYAEVIRSNSGFLSSWEFQPEHVHFHTEVEAIAHFVCQDSDIADRILGRDESQYVLFLDFGGHSMNGCIFFVRRSNDKTAFFRVGEPSGKVGGTAMWEADVSEFCIDHTTSNEGNVDSAHVTQLLRNAILKEFRAQLVVNTFGTEESSWAMNLTIRKPRDYSSDSQYFHVNIPALQTFEFFRRVFREPFQEAERGIRETARLIQSHRGVNGRVVVSGGSAKNQFVKTLLKATVQKVFNSSKLPSPIFLDEISVSEFPYESFNIAKGAALATAKTRMIKEYIDDGAAFGIQVTRGRGGGGDEAWDHFAKVVLANTGGGWRRSRYHSFETDGTNRFKIVCDPFWDTESRPLRQTWLDCGVTYDFLDLLMPPRGKWQFRLSLPADQNPMYDCLILERRMIHGGKVLWPTHQRVELRTSFDRSGMTFLVQPDRELEDLHCGIGLTPAGTYVALTTFIESEWADEVSRRMANTQRQNEVEVPNAVDILSSFAGPFVELDSDSDGP</sequence>